<dbReference type="PANTHER" id="PTHR19134">
    <property type="entry name" value="RECEPTOR-TYPE TYROSINE-PROTEIN PHOSPHATASE"/>
    <property type="match status" value="1"/>
</dbReference>
<dbReference type="EMBL" id="CACVKT020005242">
    <property type="protein sequence ID" value="CAC5393947.1"/>
    <property type="molecule type" value="Genomic_DNA"/>
</dbReference>
<dbReference type="OrthoDB" id="185373at2759"/>
<feature type="region of interest" description="Disordered" evidence="1">
    <location>
        <begin position="370"/>
        <end position="410"/>
    </location>
</feature>
<dbReference type="InterPro" id="IPR000242">
    <property type="entry name" value="PTP_cat"/>
</dbReference>
<dbReference type="SUPFAM" id="SSF52799">
    <property type="entry name" value="(Phosphotyrosine protein) phosphatases II"/>
    <property type="match status" value="1"/>
</dbReference>
<sequence>MLTLAKEDGRVGNIIVMLTLAKEDGRVGNIIVMLTLAKEDGRVCNIIVMLTLAKEDGRVGNIIVMLTLAKEDGRVGNIIVMLTLAKEDGRVGNIIVMLTLAKEDGRVGNIIVMLTLAKEDGRVGNIIVMLTLAKEDGRVGNIIVMLTLAKEDGRVGNIIVMLTLAKEDGRVGNIIVMLTLGKEDGRVGNIIVMLTLAKEDGRIKCETYWPTEQSEAKQYGDIVVDMQSCSTINTYEFRIFKLTLGDKSRTLKHFHFLNWKDFSANVQNDVMVDFISNVRSHVTIPESRVPMIVHCSAGVGRTGTFIALDHMMQFIRDHDFNSVIDIFDLVVKMRECRMYMVQTEQQYIFIHDCIKDILEKKRQKELEDGEGLYGNVSNQNNQDNIYSNDAFEPDQDLYQNVDMAQPKTEL</sequence>
<dbReference type="InterPro" id="IPR000387">
    <property type="entry name" value="Tyr_Pase_dom"/>
</dbReference>
<feature type="domain" description="Tyrosine specific protein phosphatases" evidence="3">
    <location>
        <begin position="272"/>
        <end position="348"/>
    </location>
</feature>
<dbReference type="PROSITE" id="PS50055">
    <property type="entry name" value="TYR_PHOSPHATASE_PTP"/>
    <property type="match status" value="1"/>
</dbReference>
<dbReference type="PRINTS" id="PR00700">
    <property type="entry name" value="PRTYPHPHTASE"/>
</dbReference>
<gene>
    <name evidence="4" type="ORF">MCOR_28759</name>
</gene>
<dbReference type="Pfam" id="PF00102">
    <property type="entry name" value="Y_phosphatase"/>
    <property type="match status" value="1"/>
</dbReference>
<name>A0A6J8CFZ8_MYTCO</name>
<feature type="compositionally biased region" description="Polar residues" evidence="1">
    <location>
        <begin position="375"/>
        <end position="387"/>
    </location>
</feature>
<dbReference type="SMART" id="SM00404">
    <property type="entry name" value="PTPc_motif"/>
    <property type="match status" value="1"/>
</dbReference>
<dbReference type="SMART" id="SM00194">
    <property type="entry name" value="PTPc"/>
    <property type="match status" value="1"/>
</dbReference>
<keyword evidence="4" id="KW-0675">Receptor</keyword>
<dbReference type="InterPro" id="IPR016130">
    <property type="entry name" value="Tyr_Pase_AS"/>
</dbReference>
<dbReference type="GO" id="GO:0004725">
    <property type="term" value="F:protein tyrosine phosphatase activity"/>
    <property type="evidence" value="ECO:0007669"/>
    <property type="project" value="InterPro"/>
</dbReference>
<evidence type="ECO:0000313" key="4">
    <source>
        <dbReference type="EMBL" id="CAC5393947.1"/>
    </source>
</evidence>
<keyword evidence="5" id="KW-1185">Reference proteome</keyword>
<proteinExistence type="predicted"/>
<dbReference type="InterPro" id="IPR029021">
    <property type="entry name" value="Prot-tyrosine_phosphatase-like"/>
</dbReference>
<dbReference type="InterPro" id="IPR050348">
    <property type="entry name" value="Protein-Tyr_Phosphatase"/>
</dbReference>
<feature type="domain" description="Tyrosine-protein phosphatase" evidence="2">
    <location>
        <begin position="183"/>
        <end position="357"/>
    </location>
</feature>
<evidence type="ECO:0000313" key="5">
    <source>
        <dbReference type="Proteomes" id="UP000507470"/>
    </source>
</evidence>
<dbReference type="AlphaFoldDB" id="A0A6J8CFZ8"/>
<dbReference type="InterPro" id="IPR003595">
    <property type="entry name" value="Tyr_Pase_cat"/>
</dbReference>
<reference evidence="4 5" key="1">
    <citation type="submission" date="2020-06" db="EMBL/GenBank/DDBJ databases">
        <authorList>
            <person name="Li R."/>
            <person name="Bekaert M."/>
        </authorList>
    </citation>
    <scope>NUCLEOTIDE SEQUENCE [LARGE SCALE GENOMIC DNA]</scope>
    <source>
        <strain evidence="5">wild</strain>
    </source>
</reference>
<dbReference type="Gene3D" id="3.90.190.10">
    <property type="entry name" value="Protein tyrosine phosphatase superfamily"/>
    <property type="match status" value="1"/>
</dbReference>
<evidence type="ECO:0000259" key="2">
    <source>
        <dbReference type="PROSITE" id="PS50055"/>
    </source>
</evidence>
<dbReference type="PANTHER" id="PTHR19134:SF553">
    <property type="entry name" value="TYROSINE-PROTEIN PHOSPHATASE 10D-RELATED"/>
    <property type="match status" value="1"/>
</dbReference>
<evidence type="ECO:0000256" key="1">
    <source>
        <dbReference type="SAM" id="MobiDB-lite"/>
    </source>
</evidence>
<organism evidence="4 5">
    <name type="scientific">Mytilus coruscus</name>
    <name type="common">Sea mussel</name>
    <dbReference type="NCBI Taxonomy" id="42192"/>
    <lineage>
        <taxon>Eukaryota</taxon>
        <taxon>Metazoa</taxon>
        <taxon>Spiralia</taxon>
        <taxon>Lophotrochozoa</taxon>
        <taxon>Mollusca</taxon>
        <taxon>Bivalvia</taxon>
        <taxon>Autobranchia</taxon>
        <taxon>Pteriomorphia</taxon>
        <taxon>Mytilida</taxon>
        <taxon>Mytiloidea</taxon>
        <taxon>Mytilidae</taxon>
        <taxon>Mytilinae</taxon>
        <taxon>Mytilus</taxon>
    </lineage>
</organism>
<evidence type="ECO:0000259" key="3">
    <source>
        <dbReference type="PROSITE" id="PS50056"/>
    </source>
</evidence>
<dbReference type="PROSITE" id="PS00383">
    <property type="entry name" value="TYR_PHOSPHATASE_1"/>
    <property type="match status" value="1"/>
</dbReference>
<accession>A0A6J8CFZ8</accession>
<dbReference type="Proteomes" id="UP000507470">
    <property type="component" value="Unassembled WGS sequence"/>
</dbReference>
<dbReference type="PROSITE" id="PS50056">
    <property type="entry name" value="TYR_PHOSPHATASE_2"/>
    <property type="match status" value="1"/>
</dbReference>
<protein>
    <submittedName>
        <fullName evidence="4">Phosphatidylinositol phosphatase PTPRQ,Tyrosine-protein phosphatase 10D,Receptor-type tyrosine-protein phosphatase O</fullName>
    </submittedName>
</protein>